<dbReference type="AlphaFoldDB" id="A0A0C9UY07"/>
<protein>
    <submittedName>
        <fullName evidence="1">Uncharacterized protein</fullName>
    </submittedName>
</protein>
<organism evidence="1 2">
    <name type="scientific">Sphaerobolus stellatus (strain SS14)</name>
    <dbReference type="NCBI Taxonomy" id="990650"/>
    <lineage>
        <taxon>Eukaryota</taxon>
        <taxon>Fungi</taxon>
        <taxon>Dikarya</taxon>
        <taxon>Basidiomycota</taxon>
        <taxon>Agaricomycotina</taxon>
        <taxon>Agaricomycetes</taxon>
        <taxon>Phallomycetidae</taxon>
        <taxon>Geastrales</taxon>
        <taxon>Sphaerobolaceae</taxon>
        <taxon>Sphaerobolus</taxon>
    </lineage>
</organism>
<dbReference type="Proteomes" id="UP000054279">
    <property type="component" value="Unassembled WGS sequence"/>
</dbReference>
<dbReference type="EMBL" id="KN837149">
    <property type="protein sequence ID" value="KIJ39779.1"/>
    <property type="molecule type" value="Genomic_DNA"/>
</dbReference>
<reference evidence="1 2" key="1">
    <citation type="submission" date="2014-06" db="EMBL/GenBank/DDBJ databases">
        <title>Evolutionary Origins and Diversification of the Mycorrhizal Mutualists.</title>
        <authorList>
            <consortium name="DOE Joint Genome Institute"/>
            <consortium name="Mycorrhizal Genomics Consortium"/>
            <person name="Kohler A."/>
            <person name="Kuo A."/>
            <person name="Nagy L.G."/>
            <person name="Floudas D."/>
            <person name="Copeland A."/>
            <person name="Barry K.W."/>
            <person name="Cichocki N."/>
            <person name="Veneault-Fourrey C."/>
            <person name="LaButti K."/>
            <person name="Lindquist E.A."/>
            <person name="Lipzen A."/>
            <person name="Lundell T."/>
            <person name="Morin E."/>
            <person name="Murat C."/>
            <person name="Riley R."/>
            <person name="Ohm R."/>
            <person name="Sun H."/>
            <person name="Tunlid A."/>
            <person name="Henrissat B."/>
            <person name="Grigoriev I.V."/>
            <person name="Hibbett D.S."/>
            <person name="Martin F."/>
        </authorList>
    </citation>
    <scope>NUCLEOTIDE SEQUENCE [LARGE SCALE GENOMIC DNA]</scope>
    <source>
        <strain evidence="1 2">SS14</strain>
    </source>
</reference>
<accession>A0A0C9UY07</accession>
<name>A0A0C9UY07_SPHS4</name>
<sequence>MVCRCFREWRITYFKFYAKELEDCSIIAILDGLGSASSVGNLEELDTQATVVYHRNTQIPLLYGMESNVTLSVPAEERTEPQEAKERRREI</sequence>
<evidence type="ECO:0000313" key="1">
    <source>
        <dbReference type="EMBL" id="KIJ39779.1"/>
    </source>
</evidence>
<keyword evidence="2" id="KW-1185">Reference proteome</keyword>
<gene>
    <name evidence="1" type="ORF">M422DRAFT_257375</name>
</gene>
<dbReference type="HOGENOM" id="CLU_2428477_0_0_1"/>
<evidence type="ECO:0000313" key="2">
    <source>
        <dbReference type="Proteomes" id="UP000054279"/>
    </source>
</evidence>
<proteinExistence type="predicted"/>